<dbReference type="InterPro" id="IPR051589">
    <property type="entry name" value="Sialate-O-sulfotransferase"/>
</dbReference>
<accession>A0A409WEE4</accession>
<evidence type="ECO:0000313" key="4">
    <source>
        <dbReference type="EMBL" id="PPQ76918.1"/>
    </source>
</evidence>
<dbReference type="SMART" id="SM00321">
    <property type="entry name" value="WSC"/>
    <property type="match status" value="1"/>
</dbReference>
<proteinExistence type="predicted"/>
<reference evidence="4 5" key="1">
    <citation type="journal article" date="2018" name="Evol. Lett.">
        <title>Horizontal gene cluster transfer increased hallucinogenic mushroom diversity.</title>
        <authorList>
            <person name="Reynolds H.T."/>
            <person name="Vijayakumar V."/>
            <person name="Gluck-Thaler E."/>
            <person name="Korotkin H.B."/>
            <person name="Matheny P.B."/>
            <person name="Slot J.C."/>
        </authorList>
    </citation>
    <scope>NUCLEOTIDE SEQUENCE [LARGE SCALE GENOMIC DNA]</scope>
    <source>
        <strain evidence="4 5">2629</strain>
    </source>
</reference>
<dbReference type="Pfam" id="PF01822">
    <property type="entry name" value="WSC"/>
    <property type="match status" value="1"/>
</dbReference>
<name>A0A409WEE4_9AGAR</name>
<evidence type="ECO:0000259" key="3">
    <source>
        <dbReference type="PROSITE" id="PS51212"/>
    </source>
</evidence>
<dbReference type="InterPro" id="IPR002889">
    <property type="entry name" value="WSC_carb-bd"/>
</dbReference>
<dbReference type="PANTHER" id="PTHR45964:SF5">
    <property type="entry name" value="WSCD FAMILY MEMBER CG9164"/>
    <property type="match status" value="1"/>
</dbReference>
<comment type="caution">
    <text evidence="4">The sequence shown here is derived from an EMBL/GenBank/DDBJ whole genome shotgun (WGS) entry which is preliminary data.</text>
</comment>
<keyword evidence="5" id="KW-1185">Reference proteome</keyword>
<protein>
    <recommendedName>
        <fullName evidence="3">WSC domain-containing protein</fullName>
    </recommendedName>
</protein>
<dbReference type="EMBL" id="NHTK01005517">
    <property type="protein sequence ID" value="PPQ76918.1"/>
    <property type="molecule type" value="Genomic_DNA"/>
</dbReference>
<evidence type="ECO:0000256" key="2">
    <source>
        <dbReference type="SAM" id="MobiDB-lite"/>
    </source>
</evidence>
<keyword evidence="1" id="KW-0677">Repeat</keyword>
<feature type="domain" description="WSC" evidence="3">
    <location>
        <begin position="21"/>
        <end position="113"/>
    </location>
</feature>
<gene>
    <name evidence="4" type="ORF">CVT24_008932</name>
</gene>
<dbReference type="OrthoDB" id="5985073at2759"/>
<evidence type="ECO:0000313" key="5">
    <source>
        <dbReference type="Proteomes" id="UP000284842"/>
    </source>
</evidence>
<feature type="region of interest" description="Disordered" evidence="2">
    <location>
        <begin position="116"/>
        <end position="223"/>
    </location>
</feature>
<dbReference type="STRING" id="181874.A0A409WEE4"/>
<dbReference type="InParanoid" id="A0A409WEE4"/>
<feature type="compositionally biased region" description="Polar residues" evidence="2">
    <location>
        <begin position="153"/>
        <end position="166"/>
    </location>
</feature>
<organism evidence="4 5">
    <name type="scientific">Panaeolus cyanescens</name>
    <dbReference type="NCBI Taxonomy" id="181874"/>
    <lineage>
        <taxon>Eukaryota</taxon>
        <taxon>Fungi</taxon>
        <taxon>Dikarya</taxon>
        <taxon>Basidiomycota</taxon>
        <taxon>Agaricomycotina</taxon>
        <taxon>Agaricomycetes</taxon>
        <taxon>Agaricomycetidae</taxon>
        <taxon>Agaricales</taxon>
        <taxon>Agaricineae</taxon>
        <taxon>Galeropsidaceae</taxon>
        <taxon>Panaeolus</taxon>
    </lineage>
</organism>
<dbReference type="PROSITE" id="PS51212">
    <property type="entry name" value="WSC"/>
    <property type="match status" value="1"/>
</dbReference>
<feature type="compositionally biased region" description="Pro residues" evidence="2">
    <location>
        <begin position="140"/>
        <end position="152"/>
    </location>
</feature>
<dbReference type="PANTHER" id="PTHR45964">
    <property type="entry name" value="WSCD FAMILY MEMBER CG9164"/>
    <property type="match status" value="1"/>
</dbReference>
<sequence>MSINPPPQPSQIPALVPAPAGWTYNGCYEDTRARILEGGYRNAQDMTVMSCISICNGNGFGVAGVQSGTQCFCANAIKVGAVRKTETECGMGCAGDASQRCGDFWRLNVYQAQSRVVAPGSGSSSSTFTDTSTPTDTSPPQAPAPIATPLPSTPSSIAIASTNSPAPTGAQPSFRHRRNSNRVNRYNRNHRNPPFSNNAKMEKKEEIEASYTPATTPTCYDIHRDTLPSYDDVLDLERNDEGTDTARSSPVMRGVANSKASLQPRRDSSFKLNLGTPPPRTSTPTTDDSRES</sequence>
<dbReference type="AlphaFoldDB" id="A0A409WEE4"/>
<feature type="region of interest" description="Disordered" evidence="2">
    <location>
        <begin position="237"/>
        <end position="292"/>
    </location>
</feature>
<evidence type="ECO:0000256" key="1">
    <source>
        <dbReference type="ARBA" id="ARBA00022737"/>
    </source>
</evidence>
<feature type="compositionally biased region" description="Low complexity" evidence="2">
    <location>
        <begin position="119"/>
        <end position="139"/>
    </location>
</feature>
<feature type="compositionally biased region" description="Basic residues" evidence="2">
    <location>
        <begin position="174"/>
        <end position="191"/>
    </location>
</feature>
<dbReference type="Proteomes" id="UP000284842">
    <property type="component" value="Unassembled WGS sequence"/>
</dbReference>